<evidence type="ECO:0000313" key="4">
    <source>
        <dbReference type="Proteomes" id="UP001172101"/>
    </source>
</evidence>
<reference evidence="3" key="1">
    <citation type="submission" date="2023-06" db="EMBL/GenBank/DDBJ databases">
        <title>Genome-scale phylogeny and comparative genomics of the fungal order Sordariales.</title>
        <authorList>
            <consortium name="Lawrence Berkeley National Laboratory"/>
            <person name="Hensen N."/>
            <person name="Bonometti L."/>
            <person name="Westerberg I."/>
            <person name="Brannstrom I.O."/>
            <person name="Guillou S."/>
            <person name="Cros-Aarteil S."/>
            <person name="Calhoun S."/>
            <person name="Haridas S."/>
            <person name="Kuo A."/>
            <person name="Mondo S."/>
            <person name="Pangilinan J."/>
            <person name="Riley R."/>
            <person name="LaButti K."/>
            <person name="Andreopoulos B."/>
            <person name="Lipzen A."/>
            <person name="Chen C."/>
            <person name="Yanf M."/>
            <person name="Daum C."/>
            <person name="Ng V."/>
            <person name="Clum A."/>
            <person name="Steindorff A."/>
            <person name="Ohm R."/>
            <person name="Martin F."/>
            <person name="Silar P."/>
            <person name="Natvig D."/>
            <person name="Lalanne C."/>
            <person name="Gautier V."/>
            <person name="Ament-velasquez S.L."/>
            <person name="Kruys A."/>
            <person name="Hutchinson M.I."/>
            <person name="Powell A.J."/>
            <person name="Barry K."/>
            <person name="Miller A.N."/>
            <person name="Grigoriev I.V."/>
            <person name="Debuchy R."/>
            <person name="Gladieux P."/>
            <person name="Thoren M.H."/>
            <person name="Johannesson H."/>
        </authorList>
    </citation>
    <scope>NUCLEOTIDE SEQUENCE</scope>
    <source>
        <strain evidence="3">SMH2392-1A</strain>
    </source>
</reference>
<evidence type="ECO:0000313" key="3">
    <source>
        <dbReference type="EMBL" id="KAK0712546.1"/>
    </source>
</evidence>
<gene>
    <name evidence="3" type="ORF">B0T26DRAFT_714585</name>
</gene>
<feature type="compositionally biased region" description="Polar residues" evidence="1">
    <location>
        <begin position="81"/>
        <end position="101"/>
    </location>
</feature>
<feature type="chain" id="PRO_5041219841" description="Secreted protein" evidence="2">
    <location>
        <begin position="27"/>
        <end position="101"/>
    </location>
</feature>
<protein>
    <recommendedName>
        <fullName evidence="5">Secreted protein</fullName>
    </recommendedName>
</protein>
<name>A0AA40AAZ5_9PEZI</name>
<feature type="region of interest" description="Disordered" evidence="1">
    <location>
        <begin position="78"/>
        <end position="101"/>
    </location>
</feature>
<feature type="region of interest" description="Disordered" evidence="1">
    <location>
        <begin position="53"/>
        <end position="72"/>
    </location>
</feature>
<evidence type="ECO:0000256" key="1">
    <source>
        <dbReference type="SAM" id="MobiDB-lite"/>
    </source>
</evidence>
<keyword evidence="2" id="KW-0732">Signal</keyword>
<dbReference type="RefSeq" id="XP_060293869.1">
    <property type="nucleotide sequence ID" value="XM_060442199.1"/>
</dbReference>
<evidence type="ECO:0000256" key="2">
    <source>
        <dbReference type="SAM" id="SignalP"/>
    </source>
</evidence>
<dbReference type="Proteomes" id="UP001172101">
    <property type="component" value="Unassembled WGS sequence"/>
</dbReference>
<accession>A0AA40AAZ5</accession>
<feature type="signal peptide" evidence="2">
    <location>
        <begin position="1"/>
        <end position="26"/>
    </location>
</feature>
<keyword evidence="4" id="KW-1185">Reference proteome</keyword>
<evidence type="ECO:0008006" key="5">
    <source>
        <dbReference type="Google" id="ProtNLM"/>
    </source>
</evidence>
<dbReference type="GeneID" id="85325469"/>
<proteinExistence type="predicted"/>
<dbReference type="AlphaFoldDB" id="A0AA40AAZ5"/>
<organism evidence="3 4">
    <name type="scientific">Lasiosphaeria miniovina</name>
    <dbReference type="NCBI Taxonomy" id="1954250"/>
    <lineage>
        <taxon>Eukaryota</taxon>
        <taxon>Fungi</taxon>
        <taxon>Dikarya</taxon>
        <taxon>Ascomycota</taxon>
        <taxon>Pezizomycotina</taxon>
        <taxon>Sordariomycetes</taxon>
        <taxon>Sordariomycetidae</taxon>
        <taxon>Sordariales</taxon>
        <taxon>Lasiosphaeriaceae</taxon>
        <taxon>Lasiosphaeria</taxon>
    </lineage>
</organism>
<sequence>MWAAVVSLSALGFKFWGPLICPSALGCPCRAGGRAVVGGAPFVALRHNTAEGTHSRLSSQADHVLPPPQTAASLETAGLPRTSSHIRGASQGISRTTLHTC</sequence>
<dbReference type="EMBL" id="JAUIRO010000005">
    <property type="protein sequence ID" value="KAK0712546.1"/>
    <property type="molecule type" value="Genomic_DNA"/>
</dbReference>
<comment type="caution">
    <text evidence="3">The sequence shown here is derived from an EMBL/GenBank/DDBJ whole genome shotgun (WGS) entry which is preliminary data.</text>
</comment>